<comment type="caution">
    <text evidence="2">The sequence shown here is derived from an EMBL/GenBank/DDBJ whole genome shotgun (WGS) entry which is preliminary data.</text>
</comment>
<proteinExistence type="predicted"/>
<dbReference type="EMBL" id="BDCO01000003">
    <property type="protein sequence ID" value="GAT35160.1"/>
    <property type="molecule type" value="Genomic_DNA"/>
</dbReference>
<dbReference type="STRING" id="690879.TSACC_3224"/>
<evidence type="ECO:0000313" key="2">
    <source>
        <dbReference type="EMBL" id="GAT35160.1"/>
    </source>
</evidence>
<name>A0A146GCV7_TERSA</name>
<dbReference type="InParanoid" id="A0A146GCV7"/>
<accession>A0A146GCV7</accession>
<gene>
    <name evidence="2" type="ORF">TSACC_3224</name>
</gene>
<dbReference type="InterPro" id="IPR004360">
    <property type="entry name" value="Glyas_Fos-R_dOase_dom"/>
</dbReference>
<sequence>MVNEGHFCALDVAGRSVLLIFCRGHQHGGQMACGRIPPHGGTGTSHIGFSTTEADLPAWETRLAEWSIPVESKFTWPTGGTSVFFRDPDGHLLEFLTPRVWPTY</sequence>
<dbReference type="AlphaFoldDB" id="A0A146GCV7"/>
<feature type="domain" description="VOC" evidence="1">
    <location>
        <begin position="1"/>
        <end position="98"/>
    </location>
</feature>
<dbReference type="SUPFAM" id="SSF54593">
    <property type="entry name" value="Glyoxalase/Bleomycin resistance protein/Dihydroxybiphenyl dioxygenase"/>
    <property type="match status" value="1"/>
</dbReference>
<protein>
    <submittedName>
        <fullName evidence="2">Glyoxalase-like domain-containing protein</fullName>
    </submittedName>
</protein>
<dbReference type="PROSITE" id="PS51819">
    <property type="entry name" value="VOC"/>
    <property type="match status" value="1"/>
</dbReference>
<dbReference type="Pfam" id="PF00903">
    <property type="entry name" value="Glyoxalase"/>
    <property type="match status" value="1"/>
</dbReference>
<evidence type="ECO:0000313" key="3">
    <source>
        <dbReference type="Proteomes" id="UP000076023"/>
    </source>
</evidence>
<keyword evidence="3" id="KW-1185">Reference proteome</keyword>
<dbReference type="InterPro" id="IPR037523">
    <property type="entry name" value="VOC_core"/>
</dbReference>
<reference evidence="3" key="1">
    <citation type="journal article" date="2017" name="Genome Announc.">
        <title>Draft Genome Sequence of Terrimicrobium sacchariphilum NM-5T, a Facultative Anaerobic Soil Bacterium of the Class Spartobacteria.</title>
        <authorList>
            <person name="Qiu Y.L."/>
            <person name="Tourlousse D.M."/>
            <person name="Matsuura N."/>
            <person name="Ohashi A."/>
            <person name="Sekiguchi Y."/>
        </authorList>
    </citation>
    <scope>NUCLEOTIDE SEQUENCE [LARGE SCALE GENOMIC DNA]</scope>
    <source>
        <strain evidence="3">NM-5</strain>
    </source>
</reference>
<evidence type="ECO:0000259" key="1">
    <source>
        <dbReference type="PROSITE" id="PS51819"/>
    </source>
</evidence>
<dbReference type="Proteomes" id="UP000076023">
    <property type="component" value="Unassembled WGS sequence"/>
</dbReference>
<organism evidence="2 3">
    <name type="scientific">Terrimicrobium sacchariphilum</name>
    <dbReference type="NCBI Taxonomy" id="690879"/>
    <lineage>
        <taxon>Bacteria</taxon>
        <taxon>Pseudomonadati</taxon>
        <taxon>Verrucomicrobiota</taxon>
        <taxon>Terrimicrobiia</taxon>
        <taxon>Terrimicrobiales</taxon>
        <taxon>Terrimicrobiaceae</taxon>
        <taxon>Terrimicrobium</taxon>
    </lineage>
</organism>
<dbReference type="Gene3D" id="3.10.180.10">
    <property type="entry name" value="2,3-Dihydroxybiphenyl 1,2-Dioxygenase, domain 1"/>
    <property type="match status" value="1"/>
</dbReference>
<dbReference type="InterPro" id="IPR029068">
    <property type="entry name" value="Glyas_Bleomycin-R_OHBP_Dase"/>
</dbReference>